<feature type="region of interest" description="Disordered" evidence="1">
    <location>
        <begin position="59"/>
        <end position="94"/>
    </location>
</feature>
<keyword evidence="2" id="KW-1133">Transmembrane helix</keyword>
<dbReference type="GO" id="GO:0005840">
    <property type="term" value="C:ribosome"/>
    <property type="evidence" value="ECO:0007669"/>
    <property type="project" value="UniProtKB-KW"/>
</dbReference>
<sequence>METGHGRTRRPRTPGTAEMSGFLLVVLLLITPLLWSKLGSLQRQVDELKTEVEGLRYGSSGDTHRFGVNSTSSAPDAVSFFPSSDSSTMSHPTMDRELEQELLTMVRSGNKIKAIKTLREARGLSLKEAKDQVDALDK</sequence>
<dbReference type="Pfam" id="PF00542">
    <property type="entry name" value="Ribosomal_L12"/>
    <property type="match status" value="1"/>
</dbReference>
<reference evidence="4" key="1">
    <citation type="submission" date="2024-05" db="EMBL/GenBank/DDBJ databases">
        <title>Draft genome assemblies of 36 bacteria isolated from hibernating arctic ground squirrels.</title>
        <authorList>
            <person name="McKee H."/>
            <person name="Mullen L."/>
            <person name="Drown D.M."/>
            <person name="Duddleston K.N."/>
        </authorList>
    </citation>
    <scope>NUCLEOTIDE SEQUENCE</scope>
    <source>
        <strain evidence="4">AN1007</strain>
    </source>
</reference>
<protein>
    <submittedName>
        <fullName evidence="4">Ribosomal protein L7/L12</fullName>
    </submittedName>
</protein>
<gene>
    <name evidence="4" type="ORF">ABXS70_10380</name>
</gene>
<evidence type="ECO:0000256" key="2">
    <source>
        <dbReference type="SAM" id="Phobius"/>
    </source>
</evidence>
<dbReference type="EMBL" id="CP159992">
    <property type="protein sequence ID" value="XCP97073.1"/>
    <property type="molecule type" value="Genomic_DNA"/>
</dbReference>
<dbReference type="InterPro" id="IPR013823">
    <property type="entry name" value="Ribosomal_bL12_C"/>
</dbReference>
<dbReference type="Gene3D" id="3.30.1390.10">
    <property type="match status" value="1"/>
</dbReference>
<organism evidence="4">
    <name type="scientific">Paenibacillus sp. AN1007</name>
    <dbReference type="NCBI Taxonomy" id="3151385"/>
    <lineage>
        <taxon>Bacteria</taxon>
        <taxon>Bacillati</taxon>
        <taxon>Bacillota</taxon>
        <taxon>Bacilli</taxon>
        <taxon>Bacillales</taxon>
        <taxon>Paenibacillaceae</taxon>
        <taxon>Paenibacillus</taxon>
    </lineage>
</organism>
<feature type="transmembrane region" description="Helical" evidence="2">
    <location>
        <begin position="21"/>
        <end position="38"/>
    </location>
</feature>
<keyword evidence="4" id="KW-0689">Ribosomal protein</keyword>
<keyword evidence="2" id="KW-0472">Membrane</keyword>
<feature type="compositionally biased region" description="Low complexity" evidence="1">
    <location>
        <begin position="79"/>
        <end position="92"/>
    </location>
</feature>
<evidence type="ECO:0000259" key="3">
    <source>
        <dbReference type="Pfam" id="PF00542"/>
    </source>
</evidence>
<keyword evidence="4" id="KW-0687">Ribonucleoprotein</keyword>
<evidence type="ECO:0000256" key="1">
    <source>
        <dbReference type="SAM" id="MobiDB-lite"/>
    </source>
</evidence>
<dbReference type="RefSeq" id="WP_366295621.1">
    <property type="nucleotide sequence ID" value="NZ_CP159992.1"/>
</dbReference>
<dbReference type="GO" id="GO:0006412">
    <property type="term" value="P:translation"/>
    <property type="evidence" value="ECO:0007669"/>
    <property type="project" value="InterPro"/>
</dbReference>
<dbReference type="GO" id="GO:0003735">
    <property type="term" value="F:structural constituent of ribosome"/>
    <property type="evidence" value="ECO:0007669"/>
    <property type="project" value="InterPro"/>
</dbReference>
<name>A0AAU8NK02_9BACL</name>
<dbReference type="InterPro" id="IPR014719">
    <property type="entry name" value="Ribosomal_bL12_C/ClpS-like"/>
</dbReference>
<feature type="domain" description="Large ribosomal subunit protein bL12 C-terminal" evidence="3">
    <location>
        <begin position="109"/>
        <end position="137"/>
    </location>
</feature>
<dbReference type="AlphaFoldDB" id="A0AAU8NK02"/>
<evidence type="ECO:0000313" key="4">
    <source>
        <dbReference type="EMBL" id="XCP97073.1"/>
    </source>
</evidence>
<accession>A0AAU8NK02</accession>
<keyword evidence="2" id="KW-0812">Transmembrane</keyword>
<proteinExistence type="predicted"/>
<dbReference type="SUPFAM" id="SSF54736">
    <property type="entry name" value="ClpS-like"/>
    <property type="match status" value="1"/>
</dbReference>